<dbReference type="RefSeq" id="WP_185659197.1">
    <property type="nucleotide sequence ID" value="NZ_CAWPOO010000006.1"/>
</dbReference>
<dbReference type="NCBIfam" id="TIGR00594">
    <property type="entry name" value="polc"/>
    <property type="match status" value="1"/>
</dbReference>
<dbReference type="Proteomes" id="UP000526501">
    <property type="component" value="Unassembled WGS sequence"/>
</dbReference>
<dbReference type="Pfam" id="PF02811">
    <property type="entry name" value="PHP"/>
    <property type="match status" value="1"/>
</dbReference>
<dbReference type="InterPro" id="IPR004013">
    <property type="entry name" value="PHP_dom"/>
</dbReference>
<evidence type="ECO:0000313" key="10">
    <source>
        <dbReference type="Proteomes" id="UP000526501"/>
    </source>
</evidence>
<dbReference type="InterPro" id="IPR029460">
    <property type="entry name" value="DNAPol_HHH"/>
</dbReference>
<dbReference type="SMART" id="SM00481">
    <property type="entry name" value="POLIIIAc"/>
    <property type="match status" value="1"/>
</dbReference>
<dbReference type="Pfam" id="PF14579">
    <property type="entry name" value="HHH_6"/>
    <property type="match status" value="1"/>
</dbReference>
<dbReference type="AlphaFoldDB" id="A0A7X1E7N0"/>
<organism evidence="9 10">
    <name type="scientific">Pelagicoccus albus</name>
    <dbReference type="NCBI Taxonomy" id="415222"/>
    <lineage>
        <taxon>Bacteria</taxon>
        <taxon>Pseudomonadati</taxon>
        <taxon>Verrucomicrobiota</taxon>
        <taxon>Opitutia</taxon>
        <taxon>Puniceicoccales</taxon>
        <taxon>Pelagicoccaceae</taxon>
        <taxon>Pelagicoccus</taxon>
    </lineage>
</organism>
<dbReference type="GO" id="GO:0008408">
    <property type="term" value="F:3'-5' exonuclease activity"/>
    <property type="evidence" value="ECO:0007669"/>
    <property type="project" value="InterPro"/>
</dbReference>
<dbReference type="PANTHER" id="PTHR32294:SF0">
    <property type="entry name" value="DNA POLYMERASE III SUBUNIT ALPHA"/>
    <property type="match status" value="1"/>
</dbReference>
<evidence type="ECO:0000256" key="6">
    <source>
        <dbReference type="ARBA" id="ARBA00022932"/>
    </source>
</evidence>
<dbReference type="InterPro" id="IPR016195">
    <property type="entry name" value="Pol/histidinol_Pase-like"/>
</dbReference>
<keyword evidence="4 9" id="KW-0548">Nucleotidyltransferase</keyword>
<comment type="catalytic activity">
    <reaction evidence="7">
        <text>DNA(n) + a 2'-deoxyribonucleoside 5'-triphosphate = DNA(n+1) + diphosphate</text>
        <dbReference type="Rhea" id="RHEA:22508"/>
        <dbReference type="Rhea" id="RHEA-COMP:17339"/>
        <dbReference type="Rhea" id="RHEA-COMP:17340"/>
        <dbReference type="ChEBI" id="CHEBI:33019"/>
        <dbReference type="ChEBI" id="CHEBI:61560"/>
        <dbReference type="ChEBI" id="CHEBI:173112"/>
        <dbReference type="EC" id="2.7.7.7"/>
    </reaction>
</comment>
<proteinExistence type="predicted"/>
<dbReference type="InterPro" id="IPR003141">
    <property type="entry name" value="Pol/His_phosphatase_N"/>
</dbReference>
<dbReference type="InterPro" id="IPR004805">
    <property type="entry name" value="DnaE2/DnaE/PolC"/>
</dbReference>
<accession>A0A7X1E7N0</accession>
<dbReference type="GO" id="GO:0006260">
    <property type="term" value="P:DNA replication"/>
    <property type="evidence" value="ECO:0007669"/>
    <property type="project" value="UniProtKB-KW"/>
</dbReference>
<sequence length="1260" mass="141833">MSNPAEGPFVHLHNHTHYSLLDGCAKPMRAAQRCLELGMPALAMTDHGNLFGAIDFYRSCKKVGIKPLIGCELYYVNDHKQSERPRRERKRTDDIGDIPENYIPPKEDFPKYQIHHKGVIAKDFEGYQNLCKLVSDAHVNGVYYKPRADIETLAKYSKGLIGLSGCINGVAAQYLIYGDEENARKATGTFVDIFGKENYFIEIQDHGMPVQRRIIPGLLKLAKEFDLKVICANDSHYVYKDDAKPHDALLCIQTGKIINDENRMKYPSQEFYLKSRQEMYEIFKEVPESLDNTVHVAEMVDLEIPFNENHYPVFECPPELGYKSDDDAFDRILDVYEFEKTKVNKQNGDDTVCKLTAEERASHKKNGFVLLDLCKKGLKERYGVDYDHPETYQPKEGEPEDFGPFVCKQMDFQLAIITGTGFVDYFLIVWDFINFARSQGIPVGPGRGSGAGCIIAYILKITDIDPLRFGLLFERMLNLERVSPPDFDIDFCMRRRDVVVNYVREKYGHDSVANIITFGTFGAKMIVRDLARVNDLPFVEADKIAKMIPDELNISLDDSVEKSSDLRNEIARNPVAKTIVEHGKVIEGMVRNTGKHACGIIIGDQPIHNLVPVTLQEGDLTTQYPKGPSEDLGLLKMDFLGLKTLTVISDAQDNIRSTRGMPDFDIEKVSLEDPKTYDLLNAGNTVGVFQLESGGMQNLCKQIGLSVFEEIIALIALYRPGPMQFIPQFIEGKRDPKKIQIPHPLLKELVSETYGVLVYQEQVMESARIIAGYTLGGADMLRRAMGKKIASVMAAQKQIFVDGAAATHGIKEKEALNIFAILEKFAQYGFNKSHSAAYAMLSYRTAFLKANYPVEFMAALLSAELGNADKVSHFIDEANSMGIRVLSPDINKSNEMFTPVIDSERDKEDGKLGSILFGMGAVKGVGDSAAKTIIAERDKNGPYEGLDNLLERVDTKSVNKRVLENLIKTGAFDFTGEPRGSLFHRLEGAMNQASEKQKDKERGQESFFDMIEEEPVAAKDTPQWDLSKDFSKSEMLRFEKELLGFYVSGHPLDEYKGLAEALTNFDLSKVDELGDKVEFQACGVAGGVVKKLSRKDNRPWAFFNLGTRKTSLTVNCYADAYEEFGHNLENDNLILIKGTVIRRDGEVRLNVLEVHMLEAFMPGQIKHVTWVLDPEKETDSFLYKYREVLDRSRGSTASDIAFRVSDTCITSATTASSLKWRVNTKDWTELRKHPAVMGCIVETEPVKVKQRERRWASKAS</sequence>
<dbReference type="InterPro" id="IPR011708">
    <property type="entry name" value="DNA_pol3_alpha_NTPase_dom"/>
</dbReference>
<dbReference type="InterPro" id="IPR040982">
    <property type="entry name" value="DNA_pol3_finger"/>
</dbReference>
<comment type="caution">
    <text evidence="9">The sequence shown here is derived from an EMBL/GenBank/DDBJ whole genome shotgun (WGS) entry which is preliminary data.</text>
</comment>
<dbReference type="SUPFAM" id="SSF89550">
    <property type="entry name" value="PHP domain-like"/>
    <property type="match status" value="1"/>
</dbReference>
<keyword evidence="3 9" id="KW-0808">Transferase</keyword>
<dbReference type="GO" id="GO:0003887">
    <property type="term" value="F:DNA-directed DNA polymerase activity"/>
    <property type="evidence" value="ECO:0007669"/>
    <property type="project" value="UniProtKB-KW"/>
</dbReference>
<dbReference type="NCBIfam" id="NF004226">
    <property type="entry name" value="PRK05673.1"/>
    <property type="match status" value="1"/>
</dbReference>
<evidence type="ECO:0000256" key="1">
    <source>
        <dbReference type="ARBA" id="ARBA00012417"/>
    </source>
</evidence>
<evidence type="ECO:0000259" key="8">
    <source>
        <dbReference type="SMART" id="SM00481"/>
    </source>
</evidence>
<evidence type="ECO:0000313" key="9">
    <source>
        <dbReference type="EMBL" id="MBC2605313.1"/>
    </source>
</evidence>
<evidence type="ECO:0000256" key="5">
    <source>
        <dbReference type="ARBA" id="ARBA00022705"/>
    </source>
</evidence>
<dbReference type="Gene3D" id="1.10.150.870">
    <property type="match status" value="1"/>
</dbReference>
<evidence type="ECO:0000256" key="2">
    <source>
        <dbReference type="ARBA" id="ARBA00019114"/>
    </source>
</evidence>
<evidence type="ECO:0000256" key="3">
    <source>
        <dbReference type="ARBA" id="ARBA00022679"/>
    </source>
</evidence>
<dbReference type="Pfam" id="PF07733">
    <property type="entry name" value="DNA_pol3_alpha"/>
    <property type="match status" value="1"/>
</dbReference>
<dbReference type="Gene3D" id="3.20.20.140">
    <property type="entry name" value="Metal-dependent hydrolases"/>
    <property type="match status" value="1"/>
</dbReference>
<dbReference type="CDD" id="cd12113">
    <property type="entry name" value="PHP_PolIIIA_DnaE3"/>
    <property type="match status" value="1"/>
</dbReference>
<evidence type="ECO:0000256" key="4">
    <source>
        <dbReference type="ARBA" id="ARBA00022695"/>
    </source>
</evidence>
<dbReference type="InterPro" id="IPR041931">
    <property type="entry name" value="DNA_pol3_alpha_thumb_dom"/>
</dbReference>
<dbReference type="EC" id="2.7.7.7" evidence="1"/>
<dbReference type="Gene3D" id="1.10.10.1600">
    <property type="entry name" value="Bacterial DNA polymerase III alpha subunit, thumb domain"/>
    <property type="match status" value="1"/>
</dbReference>
<evidence type="ECO:0000256" key="7">
    <source>
        <dbReference type="ARBA" id="ARBA00049244"/>
    </source>
</evidence>
<dbReference type="EMBL" id="JACHVC010000006">
    <property type="protein sequence ID" value="MBC2605313.1"/>
    <property type="molecule type" value="Genomic_DNA"/>
</dbReference>
<keyword evidence="5" id="KW-0235">DNA replication</keyword>
<gene>
    <name evidence="9" type="primary">dnaE</name>
    <name evidence="9" type="ORF">H5P27_04570</name>
</gene>
<reference evidence="9 10" key="1">
    <citation type="submission" date="2020-07" db="EMBL/GenBank/DDBJ databases">
        <authorList>
            <person name="Feng X."/>
        </authorList>
    </citation>
    <scope>NUCLEOTIDE SEQUENCE [LARGE SCALE GENOMIC DNA]</scope>
    <source>
        <strain evidence="9 10">JCM23202</strain>
    </source>
</reference>
<name>A0A7X1E7N0_9BACT</name>
<dbReference type="CDD" id="cd04485">
    <property type="entry name" value="DnaE_OBF"/>
    <property type="match status" value="1"/>
</dbReference>
<protein>
    <recommendedName>
        <fullName evidence="2">DNA polymerase III subunit alpha</fullName>
        <ecNumber evidence="1">2.7.7.7</ecNumber>
    </recommendedName>
</protein>
<keyword evidence="6" id="KW-0239">DNA-directed DNA polymerase</keyword>
<feature type="domain" description="Polymerase/histidinol phosphatase N-terminal" evidence="8">
    <location>
        <begin position="10"/>
        <end position="77"/>
    </location>
</feature>
<dbReference type="PANTHER" id="PTHR32294">
    <property type="entry name" value="DNA POLYMERASE III SUBUNIT ALPHA"/>
    <property type="match status" value="1"/>
</dbReference>
<keyword evidence="10" id="KW-1185">Reference proteome</keyword>
<dbReference type="Pfam" id="PF17657">
    <property type="entry name" value="DNA_pol3_finger"/>
    <property type="match status" value="1"/>
</dbReference>